<evidence type="ECO:0000256" key="1">
    <source>
        <dbReference type="SAM" id="SignalP"/>
    </source>
</evidence>
<organism evidence="2 3">
    <name type="scientific">Catenovulum agarivorans DS-2</name>
    <dbReference type="NCBI Taxonomy" id="1328313"/>
    <lineage>
        <taxon>Bacteria</taxon>
        <taxon>Pseudomonadati</taxon>
        <taxon>Pseudomonadota</taxon>
        <taxon>Gammaproteobacteria</taxon>
        <taxon>Alteromonadales</taxon>
        <taxon>Alteromonadaceae</taxon>
        <taxon>Catenovulum</taxon>
    </lineage>
</organism>
<dbReference type="PATRIC" id="fig|1328313.3.peg.3490"/>
<dbReference type="SUPFAM" id="SSF53850">
    <property type="entry name" value="Periplasmic binding protein-like II"/>
    <property type="match status" value="1"/>
</dbReference>
<evidence type="ECO:0000313" key="2">
    <source>
        <dbReference type="EMBL" id="EWH08475.1"/>
    </source>
</evidence>
<name>W7QSV2_9ALTE</name>
<dbReference type="eggNOG" id="COG0226">
    <property type="taxonomic scope" value="Bacteria"/>
</dbReference>
<comment type="caution">
    <text evidence="2">The sequence shown here is derived from an EMBL/GenBank/DDBJ whole genome shotgun (WGS) entry which is preliminary data.</text>
</comment>
<dbReference type="STRING" id="1328313.DS2_17080"/>
<dbReference type="AlphaFoldDB" id="W7QSV2"/>
<protein>
    <recommendedName>
        <fullName evidence="4">Phosphate ABC transporter substrate-binding protein</fullName>
    </recommendedName>
</protein>
<proteinExistence type="predicted"/>
<reference evidence="2 3" key="1">
    <citation type="journal article" date="2014" name="Genome Announc.">
        <title>Draft Genome Sequence of the Agar-Degrading Bacterium Catenovulum sp. Strain DS-2, Isolated from Intestines of Haliotis diversicolor.</title>
        <authorList>
            <person name="Shan D."/>
            <person name="Li X."/>
            <person name="Gu Z."/>
            <person name="Wei G."/>
            <person name="Gao Z."/>
            <person name="Shao Z."/>
        </authorList>
    </citation>
    <scope>NUCLEOTIDE SEQUENCE [LARGE SCALE GENOMIC DNA]</scope>
    <source>
        <strain evidence="2 3">DS-2</strain>
    </source>
</reference>
<keyword evidence="3" id="KW-1185">Reference proteome</keyword>
<evidence type="ECO:0008006" key="4">
    <source>
        <dbReference type="Google" id="ProtNLM"/>
    </source>
</evidence>
<feature type="chain" id="PRO_5004898447" description="Phosphate ABC transporter substrate-binding protein" evidence="1">
    <location>
        <begin position="24"/>
        <end position="141"/>
    </location>
</feature>
<dbReference type="RefSeq" id="WP_200870160.1">
    <property type="nucleotide sequence ID" value="NZ_ARZY01000045.1"/>
</dbReference>
<feature type="signal peptide" evidence="1">
    <location>
        <begin position="1"/>
        <end position="23"/>
    </location>
</feature>
<dbReference type="Proteomes" id="UP000019276">
    <property type="component" value="Unassembled WGS sequence"/>
</dbReference>
<sequence length="141" mass="15877">MTKIAHKVFAASLLMSCSYTAAAELVVVVNKENPVEQLSLTNVIDIYTGRYMAFPNGTSAEPVDLPNESSYKENFYFQATGLSLAKINSYWARLKFTGRYLPPIELDTPSDALKYVQKNPNAVAYVDEQYVTDKVKVVYRF</sequence>
<keyword evidence="1" id="KW-0732">Signal</keyword>
<dbReference type="Gene3D" id="3.40.190.10">
    <property type="entry name" value="Periplasmic binding protein-like II"/>
    <property type="match status" value="1"/>
</dbReference>
<accession>W7QSV2</accession>
<gene>
    <name evidence="2" type="ORF">DS2_17080</name>
</gene>
<evidence type="ECO:0000313" key="3">
    <source>
        <dbReference type="Proteomes" id="UP000019276"/>
    </source>
</evidence>
<dbReference type="EMBL" id="ARZY01000045">
    <property type="protein sequence ID" value="EWH08475.1"/>
    <property type="molecule type" value="Genomic_DNA"/>
</dbReference>